<evidence type="ECO:0000256" key="6">
    <source>
        <dbReference type="PIRSR" id="PIRSR600269-50"/>
    </source>
</evidence>
<dbReference type="Gene3D" id="3.10.450.40">
    <property type="match status" value="2"/>
</dbReference>
<feature type="modified residue" description="2',4',5'-topaquinone" evidence="7">
    <location>
        <position position="645"/>
    </location>
</feature>
<keyword evidence="2 8" id="KW-0479">Metal-binding</keyword>
<dbReference type="InterPro" id="IPR000269">
    <property type="entry name" value="Cu_amine_oxidase"/>
</dbReference>
<dbReference type="GO" id="GO:0048038">
    <property type="term" value="F:quinone binding"/>
    <property type="evidence" value="ECO:0007669"/>
    <property type="project" value="InterPro"/>
</dbReference>
<comment type="caution">
    <text evidence="11">The sequence shown here is derived from an EMBL/GenBank/DDBJ whole genome shotgun (WGS) entry which is preliminary data.</text>
</comment>
<dbReference type="EMBL" id="JALJOV010000290">
    <property type="protein sequence ID" value="KAK9865034.1"/>
    <property type="molecule type" value="Genomic_DNA"/>
</dbReference>
<dbReference type="EC" id="1.4.3.-" evidence="8"/>
<evidence type="ECO:0000256" key="7">
    <source>
        <dbReference type="PIRSR" id="PIRSR600269-51"/>
    </source>
</evidence>
<protein>
    <recommendedName>
        <fullName evidence="8">Amine oxidase</fullName>
        <ecNumber evidence="8">1.4.3.-</ecNumber>
    </recommendedName>
</protein>
<evidence type="ECO:0000313" key="11">
    <source>
        <dbReference type="EMBL" id="KAK9865034.1"/>
    </source>
</evidence>
<evidence type="ECO:0000256" key="9">
    <source>
        <dbReference type="SAM" id="MobiDB-lite"/>
    </source>
</evidence>
<dbReference type="InterPro" id="IPR015798">
    <property type="entry name" value="Cu_amine_oxidase_C"/>
</dbReference>
<dbReference type="PRINTS" id="PR00766">
    <property type="entry name" value="CUDAOXIDASE"/>
</dbReference>
<comment type="PTM">
    <text evidence="7 8">Topaquinone (TPQ) is generated by copper-dependent autoxidation of a specific tyrosyl residue.</text>
</comment>
<reference evidence="11 12" key="1">
    <citation type="journal article" date="2024" name="Nat. Commun.">
        <title>Phylogenomics reveals the evolutionary origins of lichenization in chlorophyte algae.</title>
        <authorList>
            <person name="Puginier C."/>
            <person name="Libourel C."/>
            <person name="Otte J."/>
            <person name="Skaloud P."/>
            <person name="Haon M."/>
            <person name="Grisel S."/>
            <person name="Petersen M."/>
            <person name="Berrin J.G."/>
            <person name="Delaux P.M."/>
            <person name="Dal Grande F."/>
            <person name="Keller J."/>
        </authorList>
    </citation>
    <scope>NUCLEOTIDE SEQUENCE [LARGE SCALE GENOMIC DNA]</scope>
    <source>
        <strain evidence="11 12">SAG 2523</strain>
    </source>
</reference>
<keyword evidence="3 6" id="KW-0801">TPQ</keyword>
<feature type="compositionally biased region" description="Low complexity" evidence="9">
    <location>
        <begin position="92"/>
        <end position="107"/>
    </location>
</feature>
<accession>A0AAW1T992</accession>
<keyword evidence="5 8" id="KW-0186">Copper</keyword>
<keyword evidence="4 8" id="KW-0560">Oxidoreductase</keyword>
<dbReference type="GO" id="GO:0009308">
    <property type="term" value="P:amine metabolic process"/>
    <property type="evidence" value="ECO:0007669"/>
    <property type="project" value="UniProtKB-UniRule"/>
</dbReference>
<dbReference type="GO" id="GO:0005886">
    <property type="term" value="C:plasma membrane"/>
    <property type="evidence" value="ECO:0007669"/>
    <property type="project" value="TreeGrafter"/>
</dbReference>
<evidence type="ECO:0000256" key="8">
    <source>
        <dbReference type="RuleBase" id="RU000672"/>
    </source>
</evidence>
<gene>
    <name evidence="11" type="ORF">WJX84_006766</name>
</gene>
<dbReference type="SUPFAM" id="SSF54416">
    <property type="entry name" value="Amine oxidase N-terminal region"/>
    <property type="match status" value="1"/>
</dbReference>
<comment type="similarity">
    <text evidence="1 8">Belongs to the copper/topaquinone oxidase family.</text>
</comment>
<dbReference type="GO" id="GO:0005507">
    <property type="term" value="F:copper ion binding"/>
    <property type="evidence" value="ECO:0007669"/>
    <property type="project" value="InterPro"/>
</dbReference>
<comment type="cofactor">
    <cofactor evidence="8">
        <name>Cu cation</name>
        <dbReference type="ChEBI" id="CHEBI:23378"/>
    </cofactor>
    <text evidence="8">Contains 1 topaquinone per subunit.</text>
</comment>
<dbReference type="SUPFAM" id="SSF49998">
    <property type="entry name" value="Amine oxidase catalytic domain"/>
    <property type="match status" value="1"/>
</dbReference>
<evidence type="ECO:0000259" key="10">
    <source>
        <dbReference type="Pfam" id="PF01179"/>
    </source>
</evidence>
<evidence type="ECO:0000256" key="5">
    <source>
        <dbReference type="ARBA" id="ARBA00023008"/>
    </source>
</evidence>
<evidence type="ECO:0000256" key="2">
    <source>
        <dbReference type="ARBA" id="ARBA00022723"/>
    </source>
</evidence>
<feature type="active site" description="Schiff-base intermediate with substrate; via topaquinone" evidence="6">
    <location>
        <position position="645"/>
    </location>
</feature>
<evidence type="ECO:0000256" key="3">
    <source>
        <dbReference type="ARBA" id="ARBA00022772"/>
    </source>
</evidence>
<dbReference type="AlphaFoldDB" id="A0AAW1T992"/>
<dbReference type="Proteomes" id="UP001485043">
    <property type="component" value="Unassembled WGS sequence"/>
</dbReference>
<dbReference type="PANTHER" id="PTHR10638">
    <property type="entry name" value="COPPER AMINE OXIDASE"/>
    <property type="match status" value="1"/>
</dbReference>
<feature type="domain" description="Copper amine oxidase catalytic" evidence="10">
    <location>
        <begin position="481"/>
        <end position="900"/>
    </location>
</feature>
<dbReference type="PANTHER" id="PTHR10638:SF20">
    <property type="entry name" value="AMINE OXIDASE"/>
    <property type="match status" value="1"/>
</dbReference>
<evidence type="ECO:0000313" key="12">
    <source>
        <dbReference type="Proteomes" id="UP001485043"/>
    </source>
</evidence>
<feature type="region of interest" description="Disordered" evidence="9">
    <location>
        <begin position="80"/>
        <end position="173"/>
    </location>
</feature>
<dbReference type="InterPro" id="IPR016182">
    <property type="entry name" value="Cu_amine_oxidase_N-reg"/>
</dbReference>
<dbReference type="Gene3D" id="2.70.98.20">
    <property type="entry name" value="Copper amine oxidase, catalytic domain"/>
    <property type="match status" value="1"/>
</dbReference>
<sequence>MNVDDLAIGTIGTTTCADLADINSDYQQLSGFRQRGLRRAAEPVIVLKQSLLRLRYTTRRQAATGLTCSQPYKEAAGMTIPETLPGRRLQQSTSEAPAAGPTAASGPYDLASTGGGNASATPNPSTPASAPPEAATAAATADGNAASTGTEDSPDTYEACPIPETLTGADPAPKSHIFDQLSKEETDAITYFMIDNLGLFNDSGHARAELTDDVLTTMELFPPLKAPALAYMDGSGPKPDRFAIAIVLRGSIPDVQEYLVGPLPLSDASDIIPLHADGAIPFIKRPISAGAAQLFEPVVMDACQGLRCSSQSRRLEELPPLTYKAAYTLRDVFKNATGGACYGSGWNGTAKDTESCSGTAATFIFGGNPTLTHNTSQRVTTITFNLQPDGDGSDASELFPVPITFKVLETGLDNTLWETFDFVYCNQGPFESPEDLLDAWEAGDLDICSAPMWASPGLDYSWATTTPRTNPSDASGKSGPRTYMPQGNRFTLDDPDAVTGWVVAWQSWTAHVSMRGGSGITLHDIAYNGSRIVYELAFQDLMVAYSGYGGFGQTMYADTYFGIGLATEPLRRGYDCPLYAAYVNALINFGESGPLTLADAICMYEEDAGTTSWRHTNSDGKQGPHLDAMRKLDFVIRSVATVGNYDYVFEIRLHQDGSIDVNNQLAGYMTSQFRQPGSEPFLESPFGVQVQQYVVAGLHDHMMNWKVDLDVTGINNTFVVSDVTAGSYVDAFQAAGINASKPGWHEWDILKYIRTSQPGKEVGLNVDSSKPSMWMFSSMETNAWGNNKSYAIIPGNTIPQLLPHWHPYTKAGAWTKYNIAVTQQKDSEPRSVSWGTYDIYNPQDPVWSLDNFLNGESTDDKDLVAWVTIGALHVPRSEDVPVINNFGVGFSIQPRNYFDSLASMTLATDTDAYSACADTSSDEDLTWSLAGPQLPTSS</sequence>
<dbReference type="InterPro" id="IPR036460">
    <property type="entry name" value="Cu_amine_oxidase_C_sf"/>
</dbReference>
<dbReference type="PROSITE" id="PS01165">
    <property type="entry name" value="COPPER_AMINE_OXID_2"/>
    <property type="match status" value="1"/>
</dbReference>
<dbReference type="GO" id="GO:0008131">
    <property type="term" value="F:primary methylamine oxidase activity"/>
    <property type="evidence" value="ECO:0007669"/>
    <property type="project" value="InterPro"/>
</dbReference>
<keyword evidence="12" id="KW-1185">Reference proteome</keyword>
<evidence type="ECO:0000256" key="4">
    <source>
        <dbReference type="ARBA" id="ARBA00023002"/>
    </source>
</evidence>
<dbReference type="InterPro" id="IPR049947">
    <property type="entry name" value="Cu_Am_Ox_Cu-bd"/>
</dbReference>
<evidence type="ECO:0000256" key="1">
    <source>
        <dbReference type="ARBA" id="ARBA00007983"/>
    </source>
</evidence>
<proteinExistence type="inferred from homology"/>
<feature type="compositionally biased region" description="Low complexity" evidence="9">
    <location>
        <begin position="118"/>
        <end position="148"/>
    </location>
</feature>
<name>A0AAW1T992_9CHLO</name>
<dbReference type="Pfam" id="PF01179">
    <property type="entry name" value="Cu_amine_oxid"/>
    <property type="match status" value="1"/>
</dbReference>
<feature type="active site" description="Proton acceptor" evidence="6">
    <location>
        <position position="558"/>
    </location>
</feature>
<organism evidence="11 12">
    <name type="scientific">Apatococcus fuscideae</name>
    <dbReference type="NCBI Taxonomy" id="2026836"/>
    <lineage>
        <taxon>Eukaryota</taxon>
        <taxon>Viridiplantae</taxon>
        <taxon>Chlorophyta</taxon>
        <taxon>core chlorophytes</taxon>
        <taxon>Trebouxiophyceae</taxon>
        <taxon>Chlorellales</taxon>
        <taxon>Chlorellaceae</taxon>
        <taxon>Apatococcus</taxon>
    </lineage>
</organism>